<evidence type="ECO:0000256" key="1">
    <source>
        <dbReference type="ARBA" id="ARBA00022734"/>
    </source>
</evidence>
<sequence>MGLKDSTSCSKAGFSPHTEEGWSCCPKGWKRFQGSCYYLSDDVMSWAASEQNCTGMGSHLVVINSKAEQVLRKCV</sequence>
<feature type="region of interest" description="Disordered" evidence="3">
    <location>
        <begin position="1"/>
        <end position="22"/>
    </location>
</feature>
<dbReference type="InterPro" id="IPR051379">
    <property type="entry name" value="C-type_Lectin_Receptor_IMM"/>
</dbReference>
<organism evidence="4 5">
    <name type="scientific">Strigops habroptila</name>
    <name type="common">Kakapo</name>
    <dbReference type="NCBI Taxonomy" id="2489341"/>
    <lineage>
        <taxon>Eukaryota</taxon>
        <taxon>Metazoa</taxon>
        <taxon>Chordata</taxon>
        <taxon>Craniata</taxon>
        <taxon>Vertebrata</taxon>
        <taxon>Euteleostomi</taxon>
        <taxon>Archelosauria</taxon>
        <taxon>Archosauria</taxon>
        <taxon>Dinosauria</taxon>
        <taxon>Saurischia</taxon>
        <taxon>Theropoda</taxon>
        <taxon>Coelurosauria</taxon>
        <taxon>Aves</taxon>
        <taxon>Neognathae</taxon>
        <taxon>Neoaves</taxon>
        <taxon>Telluraves</taxon>
        <taxon>Australaves</taxon>
        <taxon>Psittaciformes</taxon>
        <taxon>Psittacidae</taxon>
        <taxon>Strigops</taxon>
    </lineage>
</organism>
<evidence type="ECO:0000256" key="3">
    <source>
        <dbReference type="SAM" id="MobiDB-lite"/>
    </source>
</evidence>
<dbReference type="Proteomes" id="UP000472266">
    <property type="component" value="Chromosome 4"/>
</dbReference>
<name>A0A672V4T0_STRHB</name>
<reference evidence="4" key="3">
    <citation type="submission" date="2025-09" db="UniProtKB">
        <authorList>
            <consortium name="Ensembl"/>
        </authorList>
    </citation>
    <scope>IDENTIFICATION</scope>
</reference>
<dbReference type="Ensembl" id="ENSSHBT00005026843.1">
    <property type="protein sequence ID" value="ENSSHBP00005022554.1"/>
    <property type="gene ID" value="ENSSHBG00005018990.1"/>
</dbReference>
<evidence type="ECO:0008006" key="6">
    <source>
        <dbReference type="Google" id="ProtNLM"/>
    </source>
</evidence>
<keyword evidence="1" id="KW-0430">Lectin</keyword>
<dbReference type="GO" id="GO:0030246">
    <property type="term" value="F:carbohydrate binding"/>
    <property type="evidence" value="ECO:0007669"/>
    <property type="project" value="UniProtKB-KW"/>
</dbReference>
<dbReference type="Gene3D" id="3.10.100.10">
    <property type="entry name" value="Mannose-Binding Protein A, subunit A"/>
    <property type="match status" value="1"/>
</dbReference>
<evidence type="ECO:0000256" key="2">
    <source>
        <dbReference type="ARBA" id="ARBA00023157"/>
    </source>
</evidence>
<keyword evidence="2" id="KW-1015">Disulfide bond</keyword>
<reference evidence="4" key="2">
    <citation type="submission" date="2025-08" db="UniProtKB">
        <authorList>
            <consortium name="Ensembl"/>
        </authorList>
    </citation>
    <scope>IDENTIFICATION</scope>
</reference>
<feature type="compositionally biased region" description="Polar residues" evidence="3">
    <location>
        <begin position="1"/>
        <end position="10"/>
    </location>
</feature>
<dbReference type="InterPro" id="IPR016187">
    <property type="entry name" value="CTDL_fold"/>
</dbReference>
<dbReference type="InParanoid" id="A0A672V4T0"/>
<dbReference type="InterPro" id="IPR016186">
    <property type="entry name" value="C-type_lectin-like/link_sf"/>
</dbReference>
<proteinExistence type="predicted"/>
<reference evidence="4 5" key="1">
    <citation type="submission" date="2019-11" db="EMBL/GenBank/DDBJ databases">
        <title>Strigops habroptila (kakapo) genome, bStrHab1, primary haplotype, v2.</title>
        <authorList>
            <person name="Jarvis E.D."/>
            <person name="Howard J."/>
            <person name="Rhie A."/>
            <person name="Phillippy A."/>
            <person name="Korlach J."/>
            <person name="Digby A."/>
            <person name="Iorns D."/>
            <person name="Eason D."/>
            <person name="Robertson B."/>
            <person name="Raemaekers T."/>
            <person name="Howe K."/>
            <person name="Lewin H."/>
            <person name="Damas J."/>
            <person name="Hastie A."/>
            <person name="Tracey A."/>
            <person name="Chow W."/>
            <person name="Fedrigo O."/>
        </authorList>
    </citation>
    <scope>NUCLEOTIDE SEQUENCE [LARGE SCALE GENOMIC DNA]</scope>
</reference>
<dbReference type="OMA" id="EEGWSCC"/>
<protein>
    <recommendedName>
        <fullName evidence="6">C-type lectin domain-containing protein</fullName>
    </recommendedName>
</protein>
<dbReference type="GeneTree" id="ENSGT01000000215449"/>
<dbReference type="AlphaFoldDB" id="A0A672V4T0"/>
<keyword evidence="5" id="KW-1185">Reference proteome</keyword>
<evidence type="ECO:0000313" key="5">
    <source>
        <dbReference type="Proteomes" id="UP000472266"/>
    </source>
</evidence>
<accession>A0A672V4T0</accession>
<evidence type="ECO:0000313" key="4">
    <source>
        <dbReference type="Ensembl" id="ENSSHBP00005022554.1"/>
    </source>
</evidence>
<dbReference type="PANTHER" id="PTHR46746">
    <property type="entry name" value="KILLER CELL LECTIN-LIKE RECEPTOR SUBFAMILY F MEMBER 2"/>
    <property type="match status" value="1"/>
</dbReference>
<dbReference type="SUPFAM" id="SSF56436">
    <property type="entry name" value="C-type lectin-like"/>
    <property type="match status" value="1"/>
</dbReference>
<dbReference type="PANTHER" id="PTHR46746:SF9">
    <property type="entry name" value="CD209 ANTIGEN-LIKE PROTEIN C-LIKE"/>
    <property type="match status" value="1"/>
</dbReference>